<dbReference type="AlphaFoldDB" id="A0A8J8T6H8"/>
<feature type="compositionally biased region" description="Low complexity" evidence="1">
    <location>
        <begin position="883"/>
        <end position="899"/>
    </location>
</feature>
<reference evidence="2" key="1">
    <citation type="submission" date="2019-06" db="EMBL/GenBank/DDBJ databases">
        <authorList>
            <person name="Zheng W."/>
        </authorList>
    </citation>
    <scope>NUCLEOTIDE SEQUENCE</scope>
    <source>
        <strain evidence="2">QDHG01</strain>
    </source>
</reference>
<dbReference type="EMBL" id="RRYP01003093">
    <property type="protein sequence ID" value="TNV84154.1"/>
    <property type="molecule type" value="Genomic_DNA"/>
</dbReference>
<feature type="compositionally biased region" description="Polar residues" evidence="1">
    <location>
        <begin position="740"/>
        <end position="754"/>
    </location>
</feature>
<evidence type="ECO:0000313" key="2">
    <source>
        <dbReference type="EMBL" id="TNV84154.1"/>
    </source>
</evidence>
<accession>A0A8J8T6H8</accession>
<feature type="compositionally biased region" description="Polar residues" evidence="1">
    <location>
        <begin position="493"/>
        <end position="502"/>
    </location>
</feature>
<feature type="region of interest" description="Disordered" evidence="1">
    <location>
        <begin position="740"/>
        <end position="759"/>
    </location>
</feature>
<dbReference type="Proteomes" id="UP000785679">
    <property type="component" value="Unassembled WGS sequence"/>
</dbReference>
<feature type="region of interest" description="Disordered" evidence="1">
    <location>
        <begin position="810"/>
        <end position="829"/>
    </location>
</feature>
<comment type="caution">
    <text evidence="2">The sequence shown here is derived from an EMBL/GenBank/DDBJ whole genome shotgun (WGS) entry which is preliminary data.</text>
</comment>
<name>A0A8J8T6H8_HALGN</name>
<feature type="compositionally biased region" description="Polar residues" evidence="1">
    <location>
        <begin position="810"/>
        <end position="820"/>
    </location>
</feature>
<feature type="compositionally biased region" description="Polar residues" evidence="1">
    <location>
        <begin position="696"/>
        <end position="707"/>
    </location>
</feature>
<feature type="region of interest" description="Disordered" evidence="1">
    <location>
        <begin position="867"/>
        <end position="910"/>
    </location>
</feature>
<sequence length="910" mass="102159">MKDYHQLTPHAFFNSSGAVSLSTWTSSVNGHAPPEINGQQMPFKVLKRKHRSANPAKKVAHTIKFGNDFQSSLILNGGNTLMSVTSAERGAKSKEMGQQTSAVIENNSSVVEEPYKDPLMMTFTLGNEEGGLRKSNNQRESLIISETVTLSPKNFKGNEVSPDFNRDSNKLKGDKILLLEQQQRRGSSFKQRYSVDLSPKEEDRGEVVIQNNEVSSFLESFDNSPHRLNAKGSQLFVVPEKERVKKPKRPASLAQSMELQSETSLDKTTLKHISFNEFQSLKSSLKHLDQNYQSLAQLAYINSSLHMLDSNPNLNQREVLNIKAAPIPHLLSSGKFVNYNIDANARNGKKLNQEIASFIGEYNRELRPLSQVRRGQREQKGIKQSKRVMEQKREFKQGILSKIEAFNEKDLIRSNQSAVNIFLNQLQAQTQSPIPPMLPIPSSTKLSSLALGLSMGNQSPTNTLHKQSTQQLQFIRNTRKRLHSAKIGGARSRQPSSTPQHWNNEEDATIVNLNIFKQPSVQASSIHFNNSSQMTIVNEGSGPGVQQGLSIGVSIRQHKKQRNASMRQLPQQQQPIVRTTSKTPAMLYCTQQQTDKPFIIASYQQSERENGQKRAVKQQTESAGQLNMGQRALKVATQNQSRPLSAVLKSPPVYQAGSQAPVQILHAVQNKERKIRHKSKTSLSLTSNRLSLLNRQQPNNSKTPMNKDQQKPLYKNDHEATMYMSNTSFNPTAKFEVNIKQGQSPVNKTPSSPKKTPEQPIDIQPILLIKKSQIIPINQYQEQIRGHQRQQSMVLSDNGTKKTMTHMEQQTSPSLSNLSVPPTPVNQPPSNTVKNVFHLRSYSNSGINITSHQGGVLNLMLNTSQDGFTFEPHQEPQYQHTPQSPEESNEELSSSRQSQKQTYQINKYAL</sequence>
<gene>
    <name evidence="2" type="ORF">FGO68_gene8177</name>
</gene>
<feature type="compositionally biased region" description="Polar residues" evidence="1">
    <location>
        <begin position="900"/>
        <end position="910"/>
    </location>
</feature>
<protein>
    <submittedName>
        <fullName evidence="2">Uncharacterized protein</fullName>
    </submittedName>
</protein>
<keyword evidence="3" id="KW-1185">Reference proteome</keyword>
<evidence type="ECO:0000256" key="1">
    <source>
        <dbReference type="SAM" id="MobiDB-lite"/>
    </source>
</evidence>
<organism evidence="2 3">
    <name type="scientific">Halteria grandinella</name>
    <dbReference type="NCBI Taxonomy" id="5974"/>
    <lineage>
        <taxon>Eukaryota</taxon>
        <taxon>Sar</taxon>
        <taxon>Alveolata</taxon>
        <taxon>Ciliophora</taxon>
        <taxon>Intramacronucleata</taxon>
        <taxon>Spirotrichea</taxon>
        <taxon>Stichotrichia</taxon>
        <taxon>Sporadotrichida</taxon>
        <taxon>Halteriidae</taxon>
        <taxon>Halteria</taxon>
    </lineage>
</organism>
<feature type="region of interest" description="Disordered" evidence="1">
    <location>
        <begin position="484"/>
        <end position="503"/>
    </location>
</feature>
<proteinExistence type="predicted"/>
<evidence type="ECO:0000313" key="3">
    <source>
        <dbReference type="Proteomes" id="UP000785679"/>
    </source>
</evidence>
<feature type="region of interest" description="Disordered" evidence="1">
    <location>
        <begin position="692"/>
        <end position="711"/>
    </location>
</feature>